<evidence type="ECO:0000313" key="2">
    <source>
        <dbReference type="Proteomes" id="UP000184536"/>
    </source>
</evidence>
<protein>
    <submittedName>
        <fullName evidence="1">Uncharacterized protein</fullName>
    </submittedName>
</protein>
<gene>
    <name evidence="1" type="ORF">SAMN02745975_00232</name>
</gene>
<dbReference type="STRING" id="1121919.SAMN02745975_00232"/>
<dbReference type="RefSeq" id="WP_110939541.1">
    <property type="nucleotide sequence ID" value="NZ_FQZV01000004.1"/>
</dbReference>
<dbReference type="OrthoDB" id="2078434at2"/>
<name>A0A1M6CJ60_9FIRM</name>
<dbReference type="AlphaFoldDB" id="A0A1M6CJ60"/>
<keyword evidence="2" id="KW-1185">Reference proteome</keyword>
<accession>A0A1M6CJ60</accession>
<organism evidence="1 2">
    <name type="scientific">Geosporobacter subterraneus DSM 17957</name>
    <dbReference type="NCBI Taxonomy" id="1121919"/>
    <lineage>
        <taxon>Bacteria</taxon>
        <taxon>Bacillati</taxon>
        <taxon>Bacillota</taxon>
        <taxon>Clostridia</taxon>
        <taxon>Peptostreptococcales</taxon>
        <taxon>Thermotaleaceae</taxon>
        <taxon>Geosporobacter</taxon>
    </lineage>
</organism>
<reference evidence="2" key="1">
    <citation type="submission" date="2016-11" db="EMBL/GenBank/DDBJ databases">
        <authorList>
            <person name="Varghese N."/>
            <person name="Submissions S."/>
        </authorList>
    </citation>
    <scope>NUCLEOTIDE SEQUENCE [LARGE SCALE GENOMIC DNA]</scope>
    <source>
        <strain evidence="2">DSM 17957</strain>
    </source>
</reference>
<dbReference type="EMBL" id="FQZV01000004">
    <property type="protein sequence ID" value="SHI61070.1"/>
    <property type="molecule type" value="Genomic_DNA"/>
</dbReference>
<proteinExistence type="predicted"/>
<dbReference type="Proteomes" id="UP000184536">
    <property type="component" value="Unassembled WGS sequence"/>
</dbReference>
<sequence>MNRRRFKVIVGNKNIEAIKKHQFQEAYVTNTRLMGVLGLRIQWITEENHLFTQFFHLDAEAYGLDDYVGVLAPTKEEVELQTARMMGGLGGRLVPISEREARYLLREFIKRNSTFKENLPEPLAEYDFAIQEKVTLSSKEVRLLWDKICEPIETPIQLINYFIMRGVGCDDEALKYLSLSDGVDYKIVEGPGTLLKNVTETIKDEEGISYLTESIIDVKNQYKMVLSEIRLQETKDGLKVARAEVRSSMNITAMEAAFGLTKPEYISIYYASDPDAVIQRLEADKPHAMRHAYEGSCLFTEFNPTNDHVKSQTYYLNEDVYGIYYLTDEDQLLVAAYSEEKMKALEEYFAQPFYDQLIQMEERLRLNRPLLYEFVQSDYGDFFEFLVDHEY</sequence>
<evidence type="ECO:0000313" key="1">
    <source>
        <dbReference type="EMBL" id="SHI61070.1"/>
    </source>
</evidence>